<feature type="compositionally biased region" description="Low complexity" evidence="7">
    <location>
        <begin position="50"/>
        <end position="62"/>
    </location>
</feature>
<keyword evidence="8" id="KW-0732">Signal</keyword>
<feature type="domain" description="Peptidase S49" evidence="9">
    <location>
        <begin position="418"/>
        <end position="568"/>
    </location>
</feature>
<dbReference type="CDD" id="cd07018">
    <property type="entry name" value="S49_SppA_67K_type"/>
    <property type="match status" value="1"/>
</dbReference>
<organism evidence="10 11">
    <name type="scientific">Nannocystis pusilla</name>
    <dbReference type="NCBI Taxonomy" id="889268"/>
    <lineage>
        <taxon>Bacteria</taxon>
        <taxon>Pseudomonadati</taxon>
        <taxon>Myxococcota</taxon>
        <taxon>Polyangia</taxon>
        <taxon>Nannocystales</taxon>
        <taxon>Nannocystaceae</taxon>
        <taxon>Nannocystis</taxon>
    </lineage>
</organism>
<dbReference type="SUPFAM" id="SSF52096">
    <property type="entry name" value="ClpP/crotonase"/>
    <property type="match status" value="2"/>
</dbReference>
<keyword evidence="6" id="KW-0472">Membrane</keyword>
<dbReference type="NCBIfam" id="TIGR00705">
    <property type="entry name" value="SppA_67K"/>
    <property type="match status" value="1"/>
</dbReference>
<feature type="domain" description="Peptidase S49" evidence="9">
    <location>
        <begin position="169"/>
        <end position="304"/>
    </location>
</feature>
<dbReference type="InterPro" id="IPR002142">
    <property type="entry name" value="Peptidase_S49"/>
</dbReference>
<evidence type="ECO:0000256" key="8">
    <source>
        <dbReference type="SAM" id="SignalP"/>
    </source>
</evidence>
<dbReference type="Gene3D" id="3.40.1750.10">
    <property type="entry name" value="peptide peptidase (sppa) like domain"/>
    <property type="match status" value="1"/>
</dbReference>
<evidence type="ECO:0000256" key="1">
    <source>
        <dbReference type="ARBA" id="ARBA00004370"/>
    </source>
</evidence>
<feature type="chain" id="PRO_5046622928" evidence="8">
    <location>
        <begin position="21"/>
        <end position="647"/>
    </location>
</feature>
<accession>A0ABS7TQ26</accession>
<proteinExistence type="inferred from homology"/>
<gene>
    <name evidence="10" type="primary">sppA</name>
    <name evidence="10" type="ORF">K7C98_13785</name>
</gene>
<evidence type="ECO:0000256" key="6">
    <source>
        <dbReference type="ARBA" id="ARBA00023136"/>
    </source>
</evidence>
<dbReference type="InterPro" id="IPR004635">
    <property type="entry name" value="Pept_S49_SppA"/>
</dbReference>
<keyword evidence="4" id="KW-0378">Hydrolase</keyword>
<comment type="similarity">
    <text evidence="2">Belongs to the peptidase S49 family.</text>
</comment>
<comment type="caution">
    <text evidence="10">The sequence shown here is derived from an EMBL/GenBank/DDBJ whole genome shotgun (WGS) entry which is preliminary data.</text>
</comment>
<protein>
    <submittedName>
        <fullName evidence="10">Signal peptide peptidase SppA</fullName>
    </submittedName>
</protein>
<name>A0ABS7TQ26_9BACT</name>
<dbReference type="Pfam" id="PF01343">
    <property type="entry name" value="Peptidase_S49"/>
    <property type="match status" value="2"/>
</dbReference>
<dbReference type="InterPro" id="IPR047272">
    <property type="entry name" value="S49_SppA_C"/>
</dbReference>
<feature type="signal peptide" evidence="8">
    <location>
        <begin position="1"/>
        <end position="20"/>
    </location>
</feature>
<dbReference type="Proteomes" id="UP001139031">
    <property type="component" value="Unassembled WGS sequence"/>
</dbReference>
<evidence type="ECO:0000259" key="9">
    <source>
        <dbReference type="Pfam" id="PF01343"/>
    </source>
</evidence>
<sequence length="647" mass="67887">MRVTRATTALLSLATLCATACRGDRDHTPPPPETAAKPDVASAPAPTPPAAAGALGNLGPLGSMLADKLDAPGPYDPPRQSKDFDAGKPHWLTLDLGGEIGELAPMSLFGGGALIELHALLQRLDRLAADANVQGLLVRFTDVGLDMATAEEVRGAFHKFKDGGRRKLVCHADTPTNAVYYLMTACDSVGVQPVGEVMIPGPMAMPLHLRGLLDKLGVVPDFVHVGAFKGAAEPLTRTEPSKEMRETLTAVVDQAYLTLQTGIAAGRNMTPETAAQRIDEALFTSEGALAAGLVDSVATYEDFRAQHTGGVPWKQVKLKDSPRGGGFDMEKLQAFLGLVPPKRPTEPHIALVYALGTIIDGRGQGTLGARQQIAGRTLAAAIDNLTDDANVAAILLRVDSGGGSAMASEQIWRALQRAKEKKPIIVSMGGVAASGGYYISCGATKIFALANTLTGSIGVVGGKIAVEGMLEKVGIRTFPIGKGKRAAMWSGMTPWTESERATVLATMEEIYQVFLGRVASGRGKSPEEIHTIAQGRVWTGAAAKERGLVDELGGLTEALAEARKLTGVSAEVPLEVYPPEPTIKDIIEGFDTGPSLIRAAAEQQLVPGLGAALGPAGLAAVHRVLAQLDGLREQPIQTALIWPVLTR</sequence>
<dbReference type="EMBL" id="JAIRAU010000015">
    <property type="protein sequence ID" value="MBZ5710329.1"/>
    <property type="molecule type" value="Genomic_DNA"/>
</dbReference>
<evidence type="ECO:0000256" key="3">
    <source>
        <dbReference type="ARBA" id="ARBA00022670"/>
    </source>
</evidence>
<dbReference type="CDD" id="cd07023">
    <property type="entry name" value="S49_Sppa_N_C"/>
    <property type="match status" value="1"/>
</dbReference>
<keyword evidence="11" id="KW-1185">Reference proteome</keyword>
<dbReference type="InterPro" id="IPR047217">
    <property type="entry name" value="S49_SppA_67K_type_N"/>
</dbReference>
<keyword evidence="3" id="KW-0645">Protease</keyword>
<evidence type="ECO:0000256" key="5">
    <source>
        <dbReference type="ARBA" id="ARBA00022825"/>
    </source>
</evidence>
<evidence type="ECO:0000313" key="10">
    <source>
        <dbReference type="EMBL" id="MBZ5710329.1"/>
    </source>
</evidence>
<dbReference type="InterPro" id="IPR004634">
    <property type="entry name" value="Pept_S49_pIV"/>
</dbReference>
<evidence type="ECO:0000256" key="2">
    <source>
        <dbReference type="ARBA" id="ARBA00008683"/>
    </source>
</evidence>
<dbReference type="InterPro" id="IPR029045">
    <property type="entry name" value="ClpP/crotonase-like_dom_sf"/>
</dbReference>
<dbReference type="RefSeq" id="WP_224192097.1">
    <property type="nucleotide sequence ID" value="NZ_JAIRAU010000015.1"/>
</dbReference>
<reference evidence="10" key="1">
    <citation type="submission" date="2021-08" db="EMBL/GenBank/DDBJ databases">
        <authorList>
            <person name="Stevens D.C."/>
        </authorList>
    </citation>
    <scope>NUCLEOTIDE SEQUENCE</scope>
    <source>
        <strain evidence="10">DSM 53165</strain>
    </source>
</reference>
<evidence type="ECO:0000256" key="7">
    <source>
        <dbReference type="SAM" id="MobiDB-lite"/>
    </source>
</evidence>
<dbReference type="PANTHER" id="PTHR33209">
    <property type="entry name" value="PROTEASE 4"/>
    <property type="match status" value="1"/>
</dbReference>
<keyword evidence="5" id="KW-0720">Serine protease</keyword>
<feature type="region of interest" description="Disordered" evidence="7">
    <location>
        <begin position="21"/>
        <end position="86"/>
    </location>
</feature>
<dbReference type="PANTHER" id="PTHR33209:SF1">
    <property type="entry name" value="PEPTIDASE S49 DOMAIN-CONTAINING PROTEIN"/>
    <property type="match status" value="1"/>
</dbReference>
<dbReference type="NCBIfam" id="TIGR00706">
    <property type="entry name" value="SppA_dom"/>
    <property type="match status" value="1"/>
</dbReference>
<dbReference type="Gene3D" id="3.90.226.10">
    <property type="entry name" value="2-enoyl-CoA Hydratase, Chain A, domain 1"/>
    <property type="match status" value="3"/>
</dbReference>
<comment type="subcellular location">
    <subcellularLocation>
        <location evidence="1">Membrane</location>
    </subcellularLocation>
</comment>
<evidence type="ECO:0000313" key="11">
    <source>
        <dbReference type="Proteomes" id="UP001139031"/>
    </source>
</evidence>
<evidence type="ECO:0000256" key="4">
    <source>
        <dbReference type="ARBA" id="ARBA00022801"/>
    </source>
</evidence>